<dbReference type="RefSeq" id="XP_007419175.1">
    <property type="nucleotide sequence ID" value="XM_007419113.1"/>
</dbReference>
<proteinExistence type="predicted"/>
<accession>F4SCR2</accession>
<dbReference type="HOGENOM" id="CLU_1768523_0_0_1"/>
<gene>
    <name evidence="1" type="ORF">MELLADRAFT_114237</name>
</gene>
<dbReference type="EMBL" id="GL883218">
    <property type="protein sequence ID" value="EGF97564.1"/>
    <property type="molecule type" value="Genomic_DNA"/>
</dbReference>
<dbReference type="InParanoid" id="F4SCR2"/>
<dbReference type="Proteomes" id="UP000001072">
    <property type="component" value="Unassembled WGS sequence"/>
</dbReference>
<reference evidence="2" key="1">
    <citation type="journal article" date="2011" name="Proc. Natl. Acad. Sci. U.S.A.">
        <title>Obligate biotrophy features unraveled by the genomic analysis of rust fungi.</title>
        <authorList>
            <person name="Duplessis S."/>
            <person name="Cuomo C.A."/>
            <person name="Lin Y.-C."/>
            <person name="Aerts A."/>
            <person name="Tisserant E."/>
            <person name="Veneault-Fourrey C."/>
            <person name="Joly D.L."/>
            <person name="Hacquard S."/>
            <person name="Amselem J."/>
            <person name="Cantarel B.L."/>
            <person name="Chiu R."/>
            <person name="Coutinho P.M."/>
            <person name="Feau N."/>
            <person name="Field M."/>
            <person name="Frey P."/>
            <person name="Gelhaye E."/>
            <person name="Goldberg J."/>
            <person name="Grabherr M.G."/>
            <person name="Kodira C.D."/>
            <person name="Kohler A."/>
            <person name="Kuees U."/>
            <person name="Lindquist E.A."/>
            <person name="Lucas S.M."/>
            <person name="Mago R."/>
            <person name="Mauceli E."/>
            <person name="Morin E."/>
            <person name="Murat C."/>
            <person name="Pangilinan J.L."/>
            <person name="Park R."/>
            <person name="Pearson M."/>
            <person name="Quesneville H."/>
            <person name="Rouhier N."/>
            <person name="Sakthikumar S."/>
            <person name="Salamov A.A."/>
            <person name="Schmutz J."/>
            <person name="Selles B."/>
            <person name="Shapiro H."/>
            <person name="Tanguay P."/>
            <person name="Tuskan G.A."/>
            <person name="Henrissat B."/>
            <person name="Van de Peer Y."/>
            <person name="Rouze P."/>
            <person name="Ellis J.G."/>
            <person name="Dodds P.N."/>
            <person name="Schein J.E."/>
            <person name="Zhong S."/>
            <person name="Hamelin R.C."/>
            <person name="Grigoriev I.V."/>
            <person name="Szabo L.J."/>
            <person name="Martin F."/>
        </authorList>
    </citation>
    <scope>NUCLEOTIDE SEQUENCE [LARGE SCALE GENOMIC DNA]</scope>
    <source>
        <strain evidence="2">98AG31 / pathotype 3-4-7</strain>
    </source>
</reference>
<protein>
    <submittedName>
        <fullName evidence="1">Uncharacterized protein</fullName>
    </submittedName>
</protein>
<dbReference type="KEGG" id="mlr:MELLADRAFT_114237"/>
<evidence type="ECO:0000313" key="2">
    <source>
        <dbReference type="Proteomes" id="UP000001072"/>
    </source>
</evidence>
<evidence type="ECO:0000313" key="1">
    <source>
        <dbReference type="EMBL" id="EGF97564.1"/>
    </source>
</evidence>
<keyword evidence="2" id="KW-1185">Reference proteome</keyword>
<dbReference type="VEuPathDB" id="FungiDB:MELLADRAFT_114237"/>
<dbReference type="AlphaFoldDB" id="F4SCR2"/>
<sequence length="147" mass="17316">MIEALYSPGHIYQPGTNHFRDAEIRWSLAMEDLKQHVKIEEILVIEHQSDRFQQCVIHLILIGRDIFKSNGEINGEINLDNNYTSANHRYWALALNELNNHIKVEERETYDHQSDEFQTCVRKMILSCYAIRKVRHEASTIVRSFFG</sequence>
<dbReference type="GeneID" id="18925269"/>
<name>F4SCR2_MELLP</name>
<organism evidence="2">
    <name type="scientific">Melampsora larici-populina (strain 98AG31 / pathotype 3-4-7)</name>
    <name type="common">Poplar leaf rust fungus</name>
    <dbReference type="NCBI Taxonomy" id="747676"/>
    <lineage>
        <taxon>Eukaryota</taxon>
        <taxon>Fungi</taxon>
        <taxon>Dikarya</taxon>
        <taxon>Basidiomycota</taxon>
        <taxon>Pucciniomycotina</taxon>
        <taxon>Pucciniomycetes</taxon>
        <taxon>Pucciniales</taxon>
        <taxon>Melampsoraceae</taxon>
        <taxon>Melampsora</taxon>
    </lineage>
</organism>